<accession>A0AAF5DQV1</accession>
<evidence type="ECO:0000313" key="5">
    <source>
        <dbReference type="WBParaSite" id="TCONS_00017219.p1"/>
    </source>
</evidence>
<name>A0AAF5DQV1_STRER</name>
<dbReference type="WBParaSite" id="TCONS_00017219.p1">
    <property type="protein sequence ID" value="TCONS_00017219.p1"/>
    <property type="gene ID" value="XLOC_011464"/>
</dbReference>
<dbReference type="CDD" id="cd00070">
    <property type="entry name" value="GLECT"/>
    <property type="match status" value="2"/>
</dbReference>
<dbReference type="InterPro" id="IPR001079">
    <property type="entry name" value="Galectin_CRD"/>
</dbReference>
<keyword evidence="4" id="KW-1185">Reference proteome</keyword>
<evidence type="ECO:0000256" key="2">
    <source>
        <dbReference type="ARBA" id="ARBA00022737"/>
    </source>
</evidence>
<evidence type="ECO:0000256" key="1">
    <source>
        <dbReference type="ARBA" id="ARBA00022734"/>
    </source>
</evidence>
<evidence type="ECO:0000259" key="3">
    <source>
        <dbReference type="PROSITE" id="PS51304"/>
    </source>
</evidence>
<evidence type="ECO:0000313" key="4">
    <source>
        <dbReference type="Proteomes" id="UP000035681"/>
    </source>
</evidence>
<dbReference type="PROSITE" id="PS51304">
    <property type="entry name" value="GALECTIN"/>
    <property type="match status" value="2"/>
</dbReference>
<dbReference type="PRINTS" id="PR00081">
    <property type="entry name" value="GDHRDH"/>
</dbReference>
<dbReference type="GO" id="GO:0016936">
    <property type="term" value="F:galactoside binding"/>
    <property type="evidence" value="ECO:0007669"/>
    <property type="project" value="TreeGrafter"/>
</dbReference>
<dbReference type="InterPro" id="IPR036291">
    <property type="entry name" value="NAD(P)-bd_dom_sf"/>
</dbReference>
<sequence>NQLQNMTLGFMNILITGANQGIGFETAKHLARRGNNITIACRNMDAAIKAVNEIKYETNKNNDISCVELDLCSLESVKKCAKTLIASKKTFDVVILNAGTMLPKEKYTLDGIETTFQVNFVSQYFLFELLKKDNTVLAKPVRVICLTSLLHKYCGIFFSLPKTSTEWFTFIKKKNCENDLISYKIKKPKSSNYKSWNYYAVSKAATAMLAYNLNNIENIFAISVHPGCVRTSMTTNCSIKIPKYLTFLKKFLITPEQASLNVASAIDKTFTINYIKNKPIYQDAENTANLKKPFRSKSKSTLFKMTQEGSYPIPYRTKLTEPFEPGQTLTVKGKTAEDSVRFSINLHTAAADFSGNDIPLHISIRFDEGKIVLNTMSKSEWGKEERKGNPFKKGDDIDIRIRAHDNKFTILADQKELKEYDHRLPLSSVTHMSIEGDILITNIHWGGKYYPIPYESGIGGEGISVGKSLFINGMPEKKGKRFYINLLKKNGDIALHFNPRFDEKAVVRNSLIGGEWGNEEREGKIVFEKGHGFDLKITNEDYGFQIFVNDERFCTYAHRVDPNEINGLQIVKIYCKEMNVIDILNRKPYYLK</sequence>
<reference evidence="5" key="1">
    <citation type="submission" date="2024-02" db="UniProtKB">
        <authorList>
            <consortium name="WormBaseParasite"/>
        </authorList>
    </citation>
    <scope>IDENTIFICATION</scope>
</reference>
<dbReference type="Proteomes" id="UP000035681">
    <property type="component" value="Unplaced"/>
</dbReference>
<proteinExistence type="predicted"/>
<dbReference type="InterPro" id="IPR002347">
    <property type="entry name" value="SDR_fam"/>
</dbReference>
<dbReference type="SUPFAM" id="SSF49899">
    <property type="entry name" value="Concanavalin A-like lectins/glucanases"/>
    <property type="match status" value="2"/>
</dbReference>
<feature type="domain" description="Galectin" evidence="3">
    <location>
        <begin position="315"/>
        <end position="446"/>
    </location>
</feature>
<dbReference type="InterPro" id="IPR013320">
    <property type="entry name" value="ConA-like_dom_sf"/>
</dbReference>
<dbReference type="SMART" id="SM00276">
    <property type="entry name" value="GLECT"/>
    <property type="match status" value="2"/>
</dbReference>
<dbReference type="Gene3D" id="3.40.50.720">
    <property type="entry name" value="NAD(P)-binding Rossmann-like Domain"/>
    <property type="match status" value="1"/>
</dbReference>
<dbReference type="GO" id="GO:0030246">
    <property type="term" value="F:carbohydrate binding"/>
    <property type="evidence" value="ECO:0007669"/>
    <property type="project" value="UniProtKB-KW"/>
</dbReference>
<dbReference type="SMART" id="SM00908">
    <property type="entry name" value="Gal-bind_lectin"/>
    <property type="match status" value="2"/>
</dbReference>
<keyword evidence="2" id="KW-0677">Repeat</keyword>
<dbReference type="PANTHER" id="PTHR11346">
    <property type="entry name" value="GALECTIN"/>
    <property type="match status" value="1"/>
</dbReference>
<feature type="domain" description="Galectin" evidence="3">
    <location>
        <begin position="455"/>
        <end position="579"/>
    </location>
</feature>
<dbReference type="InterPro" id="IPR044156">
    <property type="entry name" value="Galectin-like"/>
</dbReference>
<dbReference type="Pfam" id="PF00337">
    <property type="entry name" value="Gal-bind_lectin"/>
    <property type="match status" value="2"/>
</dbReference>
<keyword evidence="1" id="KW-0430">Lectin</keyword>
<dbReference type="FunFam" id="2.60.120.200:FF:000145">
    <property type="entry name" value="Galectin"/>
    <property type="match status" value="1"/>
</dbReference>
<protein>
    <submittedName>
        <fullName evidence="5">Galectin domain-containing protein</fullName>
    </submittedName>
</protein>
<dbReference type="Pfam" id="PF00106">
    <property type="entry name" value="adh_short"/>
    <property type="match status" value="1"/>
</dbReference>
<dbReference type="FunFam" id="2.60.120.200:FF:000124">
    <property type="entry name" value="Galectin-4"/>
    <property type="match status" value="1"/>
</dbReference>
<organism evidence="4 5">
    <name type="scientific">Strongyloides stercoralis</name>
    <name type="common">Threadworm</name>
    <dbReference type="NCBI Taxonomy" id="6248"/>
    <lineage>
        <taxon>Eukaryota</taxon>
        <taxon>Metazoa</taxon>
        <taxon>Ecdysozoa</taxon>
        <taxon>Nematoda</taxon>
        <taxon>Chromadorea</taxon>
        <taxon>Rhabditida</taxon>
        <taxon>Tylenchina</taxon>
        <taxon>Panagrolaimomorpha</taxon>
        <taxon>Strongyloidoidea</taxon>
        <taxon>Strongyloididae</taxon>
        <taxon>Strongyloides</taxon>
    </lineage>
</organism>
<dbReference type="SUPFAM" id="SSF51735">
    <property type="entry name" value="NAD(P)-binding Rossmann-fold domains"/>
    <property type="match status" value="1"/>
</dbReference>
<dbReference type="PANTHER" id="PTHR11346:SF93">
    <property type="entry name" value="GALECTIN DOMAIN-CONTAINING PROTEIN"/>
    <property type="match status" value="1"/>
</dbReference>
<dbReference type="AlphaFoldDB" id="A0AAF5DQV1"/>
<dbReference type="Gene3D" id="2.60.120.200">
    <property type="match status" value="2"/>
</dbReference>